<evidence type="ECO:0000259" key="5">
    <source>
        <dbReference type="PROSITE" id="PS51078"/>
    </source>
</evidence>
<keyword evidence="3" id="KW-0804">Transcription</keyword>
<reference evidence="7" key="1">
    <citation type="journal article" date="2019" name="Int. J. Syst. Evol. Microbiol.">
        <title>The Global Catalogue of Microorganisms (GCM) 10K type strain sequencing project: providing services to taxonomists for standard genome sequencing and annotation.</title>
        <authorList>
            <consortium name="The Broad Institute Genomics Platform"/>
            <consortium name="The Broad Institute Genome Sequencing Center for Infectious Disease"/>
            <person name="Wu L."/>
            <person name="Ma J."/>
        </authorList>
    </citation>
    <scope>NUCLEOTIDE SEQUENCE [LARGE SCALE GENOMIC DNA]</scope>
    <source>
        <strain evidence="7">KCTC 52127</strain>
    </source>
</reference>
<dbReference type="Proteomes" id="UP001597508">
    <property type="component" value="Unassembled WGS sequence"/>
</dbReference>
<proteinExistence type="predicted"/>
<dbReference type="SUPFAM" id="SSF55781">
    <property type="entry name" value="GAF domain-like"/>
    <property type="match status" value="1"/>
</dbReference>
<dbReference type="InterPro" id="IPR014757">
    <property type="entry name" value="Tscrpt_reg_IclR_C"/>
</dbReference>
<dbReference type="InterPro" id="IPR036390">
    <property type="entry name" value="WH_DNA-bd_sf"/>
</dbReference>
<evidence type="ECO:0000313" key="7">
    <source>
        <dbReference type="Proteomes" id="UP001597508"/>
    </source>
</evidence>
<dbReference type="SMART" id="SM00346">
    <property type="entry name" value="HTH_ICLR"/>
    <property type="match status" value="1"/>
</dbReference>
<dbReference type="EMBL" id="JBHULH010000001">
    <property type="protein sequence ID" value="MFD2566257.1"/>
    <property type="molecule type" value="Genomic_DNA"/>
</dbReference>
<dbReference type="RefSeq" id="WP_379664976.1">
    <property type="nucleotide sequence ID" value="NZ_JBHULH010000001.1"/>
</dbReference>
<name>A0ABW5LSB3_9FLAO</name>
<keyword evidence="7" id="KW-1185">Reference proteome</keyword>
<gene>
    <name evidence="6" type="ORF">ACFSRZ_02660</name>
</gene>
<feature type="domain" description="IclR-ED" evidence="5">
    <location>
        <begin position="71"/>
        <end position="252"/>
    </location>
</feature>
<keyword evidence="2" id="KW-0238">DNA-binding</keyword>
<dbReference type="PROSITE" id="PS51078">
    <property type="entry name" value="ICLR_ED"/>
    <property type="match status" value="1"/>
</dbReference>
<dbReference type="Pfam" id="PF01614">
    <property type="entry name" value="IclR_C"/>
    <property type="match status" value="1"/>
</dbReference>
<accession>A0ABW5LSB3</accession>
<dbReference type="InterPro" id="IPR005471">
    <property type="entry name" value="Tscrpt_reg_IclR_N"/>
</dbReference>
<dbReference type="Pfam" id="PF09339">
    <property type="entry name" value="HTH_IclR"/>
    <property type="match status" value="1"/>
</dbReference>
<organism evidence="6 7">
    <name type="scientific">Pseudotenacibaculum haliotis</name>
    <dbReference type="NCBI Taxonomy" id="1862138"/>
    <lineage>
        <taxon>Bacteria</taxon>
        <taxon>Pseudomonadati</taxon>
        <taxon>Bacteroidota</taxon>
        <taxon>Flavobacteriia</taxon>
        <taxon>Flavobacteriales</taxon>
        <taxon>Flavobacteriaceae</taxon>
        <taxon>Pseudotenacibaculum</taxon>
    </lineage>
</organism>
<dbReference type="InterPro" id="IPR050707">
    <property type="entry name" value="HTH_MetabolicPath_Reg"/>
</dbReference>
<keyword evidence="1" id="KW-0805">Transcription regulation</keyword>
<dbReference type="PANTHER" id="PTHR30136">
    <property type="entry name" value="HELIX-TURN-HELIX TRANSCRIPTIONAL REGULATOR, ICLR FAMILY"/>
    <property type="match status" value="1"/>
</dbReference>
<dbReference type="InterPro" id="IPR036388">
    <property type="entry name" value="WH-like_DNA-bd_sf"/>
</dbReference>
<dbReference type="Gene3D" id="3.30.450.40">
    <property type="match status" value="1"/>
</dbReference>
<feature type="domain" description="HTH iclR-type" evidence="4">
    <location>
        <begin position="9"/>
        <end position="70"/>
    </location>
</feature>
<evidence type="ECO:0000256" key="1">
    <source>
        <dbReference type="ARBA" id="ARBA00023015"/>
    </source>
</evidence>
<sequence length="252" mass="28080">MEKDVKNLNQSIIKAFTLLDAFTPDKKEWGVRELANKTGYNKSTTYRLLSTLVSLHIVYQNKNDKYSLGSKLFELGNRVSLYESLASISNEPIKNIALNIEETVLLGVLKESQVLYINKADSLNGLKISTSIGSYQPTHATATGKLLMAHASMSELQSYLKNNRFQSFTKNTITESKALLNELQTIKKQGYSLDLEEFELGLICIAIPVFNKKGEVIAGVSASGPSSRFKMENVEKYISILQKGVSRIEQSL</sequence>
<dbReference type="SUPFAM" id="SSF46785">
    <property type="entry name" value="Winged helix' DNA-binding domain"/>
    <property type="match status" value="1"/>
</dbReference>
<dbReference type="PANTHER" id="PTHR30136:SF7">
    <property type="entry name" value="HTH-TYPE TRANSCRIPTIONAL REGULATOR KDGR-RELATED"/>
    <property type="match status" value="1"/>
</dbReference>
<comment type="caution">
    <text evidence="6">The sequence shown here is derived from an EMBL/GenBank/DDBJ whole genome shotgun (WGS) entry which is preliminary data.</text>
</comment>
<evidence type="ECO:0000313" key="6">
    <source>
        <dbReference type="EMBL" id="MFD2566257.1"/>
    </source>
</evidence>
<protein>
    <submittedName>
        <fullName evidence="6">IclR family transcriptional regulator</fullName>
    </submittedName>
</protein>
<evidence type="ECO:0000256" key="2">
    <source>
        <dbReference type="ARBA" id="ARBA00023125"/>
    </source>
</evidence>
<evidence type="ECO:0000259" key="4">
    <source>
        <dbReference type="PROSITE" id="PS51077"/>
    </source>
</evidence>
<dbReference type="InterPro" id="IPR029016">
    <property type="entry name" value="GAF-like_dom_sf"/>
</dbReference>
<evidence type="ECO:0000256" key="3">
    <source>
        <dbReference type="ARBA" id="ARBA00023163"/>
    </source>
</evidence>
<dbReference type="Gene3D" id="1.10.10.10">
    <property type="entry name" value="Winged helix-like DNA-binding domain superfamily/Winged helix DNA-binding domain"/>
    <property type="match status" value="1"/>
</dbReference>
<dbReference type="PROSITE" id="PS51077">
    <property type="entry name" value="HTH_ICLR"/>
    <property type="match status" value="1"/>
</dbReference>